<sequence precursor="true">MKFRSTLTMVIATASIALTGPALAQQQASMEVPEIAAEDVTSGQIASFVNAMIALERIRAEYQPQIQATEDTEERQKLAAEADEAAKAAVTETKGISPEEYIAIGRAANENKELADKITTRIVELRQKQQKRQTLQQPGVQEDGESTTDGETATE</sequence>
<gene>
    <name evidence="4" type="ORF">RIdsm_00120</name>
</gene>
<protein>
    <recommendedName>
        <fullName evidence="3">DUF4168 domain-containing protein</fullName>
    </recommendedName>
</protein>
<evidence type="ECO:0000259" key="3">
    <source>
        <dbReference type="Pfam" id="PF13767"/>
    </source>
</evidence>
<evidence type="ECO:0000256" key="2">
    <source>
        <dbReference type="SAM" id="SignalP"/>
    </source>
</evidence>
<organism evidence="4 5">
    <name type="scientific">Roseovarius indicus</name>
    <dbReference type="NCBI Taxonomy" id="540747"/>
    <lineage>
        <taxon>Bacteria</taxon>
        <taxon>Pseudomonadati</taxon>
        <taxon>Pseudomonadota</taxon>
        <taxon>Alphaproteobacteria</taxon>
        <taxon>Rhodobacterales</taxon>
        <taxon>Roseobacteraceae</taxon>
        <taxon>Roseovarius</taxon>
    </lineage>
</organism>
<dbReference type="KEGG" id="rid:RIdsm_00120"/>
<feature type="region of interest" description="Disordered" evidence="1">
    <location>
        <begin position="126"/>
        <end position="155"/>
    </location>
</feature>
<feature type="compositionally biased region" description="Acidic residues" evidence="1">
    <location>
        <begin position="142"/>
        <end position="155"/>
    </location>
</feature>
<dbReference type="AlphaFoldDB" id="A0A5P3A6Q8"/>
<dbReference type="InterPro" id="IPR025433">
    <property type="entry name" value="DUF4168"/>
</dbReference>
<dbReference type="Proteomes" id="UP000325785">
    <property type="component" value="Chromosome"/>
</dbReference>
<dbReference type="EMBL" id="CP031598">
    <property type="protein sequence ID" value="QEW24343.1"/>
    <property type="molecule type" value="Genomic_DNA"/>
</dbReference>
<evidence type="ECO:0000313" key="4">
    <source>
        <dbReference type="EMBL" id="QEW24343.1"/>
    </source>
</evidence>
<feature type="chain" id="PRO_5024823659" description="DUF4168 domain-containing protein" evidence="2">
    <location>
        <begin position="25"/>
        <end position="155"/>
    </location>
</feature>
<evidence type="ECO:0000256" key="1">
    <source>
        <dbReference type="SAM" id="MobiDB-lite"/>
    </source>
</evidence>
<feature type="signal peptide" evidence="2">
    <location>
        <begin position="1"/>
        <end position="24"/>
    </location>
</feature>
<dbReference type="Pfam" id="PF13767">
    <property type="entry name" value="DUF4168"/>
    <property type="match status" value="1"/>
</dbReference>
<name>A0A5P3A6Q8_9RHOB</name>
<dbReference type="RefSeq" id="WP_057817364.1">
    <property type="nucleotide sequence ID" value="NZ_CAXRJZ010000108.1"/>
</dbReference>
<dbReference type="OrthoDB" id="7746071at2"/>
<reference evidence="4 5" key="1">
    <citation type="submission" date="2018-08" db="EMBL/GenBank/DDBJ databases">
        <title>Genetic Globetrotter - A new plasmid hitch-hiking vast phylogenetic and geographic distances.</title>
        <authorList>
            <person name="Vollmers J."/>
            <person name="Petersen J."/>
        </authorList>
    </citation>
    <scope>NUCLEOTIDE SEQUENCE [LARGE SCALE GENOMIC DNA]</scope>
    <source>
        <strain evidence="4 5">DSM 26383</strain>
    </source>
</reference>
<evidence type="ECO:0000313" key="5">
    <source>
        <dbReference type="Proteomes" id="UP000325785"/>
    </source>
</evidence>
<accession>A0A5P3A6Q8</accession>
<feature type="domain" description="DUF4168" evidence="3">
    <location>
        <begin position="43"/>
        <end position="118"/>
    </location>
</feature>
<keyword evidence="2" id="KW-0732">Signal</keyword>
<proteinExistence type="predicted"/>